<gene>
    <name evidence="1" type="ORF">E5358_07470</name>
</gene>
<proteinExistence type="predicted"/>
<sequence>MTENEITYQIRGAIYNVYNELGPGLLENVYEAAMVYELRKRGLKVESQKAVEVFYDGKRLPVDYRLDLLVEEKVIVELKSVEETKNLFFKQLMTYLRLTDKRVGILVNFTCDDINANIHRRVNDYR</sequence>
<evidence type="ECO:0000313" key="2">
    <source>
        <dbReference type="Proteomes" id="UP000308886"/>
    </source>
</evidence>
<keyword evidence="2" id="KW-1185">Reference proteome</keyword>
<accession>A0AC61QQT6</accession>
<organism evidence="1 2">
    <name type="scientific">Palleniella muris</name>
    <dbReference type="NCBI Taxonomy" id="3038145"/>
    <lineage>
        <taxon>Bacteria</taxon>
        <taxon>Pseudomonadati</taxon>
        <taxon>Bacteroidota</taxon>
        <taxon>Bacteroidia</taxon>
        <taxon>Bacteroidales</taxon>
        <taxon>Prevotellaceae</taxon>
        <taxon>Palleniella</taxon>
    </lineage>
</organism>
<dbReference type="EMBL" id="SRZC01000010">
    <property type="protein sequence ID" value="TGX82374.1"/>
    <property type="molecule type" value="Genomic_DNA"/>
</dbReference>
<name>A0AC61QQT6_9BACT</name>
<protein>
    <submittedName>
        <fullName evidence="1">GxxExxY protein</fullName>
    </submittedName>
</protein>
<comment type="caution">
    <text evidence="1">The sequence shown here is derived from an EMBL/GenBank/DDBJ whole genome shotgun (WGS) entry which is preliminary data.</text>
</comment>
<dbReference type="Proteomes" id="UP000308886">
    <property type="component" value="Unassembled WGS sequence"/>
</dbReference>
<evidence type="ECO:0000313" key="1">
    <source>
        <dbReference type="EMBL" id="TGX82374.1"/>
    </source>
</evidence>
<reference evidence="1" key="1">
    <citation type="submission" date="2019-04" db="EMBL/GenBank/DDBJ databases">
        <title>Microbes associate with the intestines of laboratory mice.</title>
        <authorList>
            <person name="Navarre W."/>
            <person name="Wong E."/>
            <person name="Huang K."/>
            <person name="Tropini C."/>
            <person name="Ng K."/>
            <person name="Yu B."/>
        </authorList>
    </citation>
    <scope>NUCLEOTIDE SEQUENCE</scope>
    <source>
        <strain evidence="1">NM73_A23</strain>
    </source>
</reference>